<sequence length="33" mass="3972">MFCNTVLLNRYPLVMKCTIFYCFTAVHEHLLHI</sequence>
<accession>Q849B7</accession>
<protein>
    <submittedName>
        <fullName evidence="1">Fusolin</fullName>
    </submittedName>
</protein>
<dbReference type="EMBL" id="AY217341">
    <property type="protein sequence ID" value="AAO52670.1"/>
    <property type="molecule type" value="Genomic_DNA"/>
</dbReference>
<reference evidence="1" key="1">
    <citation type="journal article" date="2003" name="J. Bacteriol.">
        <title>Identification and characterization of phytoplasmal genes, employing a novel method of isolating phytoplasmal genomic DNA.</title>
        <authorList>
            <person name="Melamed S."/>
            <person name="Tanne E."/>
            <person name="Ben-Haim R."/>
            <person name="Edelbaum O."/>
            <person name="Yogev D."/>
            <person name="Sela I."/>
        </authorList>
    </citation>
    <scope>NUCLEOTIDE SEQUENCE</scope>
</reference>
<proteinExistence type="predicted"/>
<dbReference type="AlphaFoldDB" id="Q849B7"/>
<organism evidence="1">
    <name type="scientific">Aster yellows phytoplasma</name>
    <dbReference type="NCBI Taxonomy" id="35779"/>
    <lineage>
        <taxon>Bacteria</taxon>
        <taxon>Bacillati</taxon>
        <taxon>Mycoplasmatota</taxon>
        <taxon>Mollicutes</taxon>
        <taxon>Acholeplasmatales</taxon>
        <taxon>Acholeplasmataceae</taxon>
        <taxon>Candidatus Phytoplasma</taxon>
        <taxon>16SrI (Aster yellows group)</taxon>
    </lineage>
</organism>
<evidence type="ECO:0000313" key="1">
    <source>
        <dbReference type="EMBL" id="AAO52670.1"/>
    </source>
</evidence>
<name>Q849B7_ASTYP</name>